<dbReference type="AlphaFoldDB" id="A0A139KR27"/>
<evidence type="ECO:0000256" key="7">
    <source>
        <dbReference type="SAM" id="SignalP"/>
    </source>
</evidence>
<dbReference type="InterPro" id="IPR015882">
    <property type="entry name" value="HEX_bac_N"/>
</dbReference>
<keyword evidence="4 11" id="KW-0378">Hydrolase</keyword>
<feature type="domain" description="Beta-hexosaminidase bacterial type N-terminal" evidence="9">
    <location>
        <begin position="28"/>
        <end position="157"/>
    </location>
</feature>
<feature type="domain" description="GH29D-like beta-sandwich" evidence="10">
    <location>
        <begin position="559"/>
        <end position="616"/>
    </location>
</feature>
<dbReference type="RefSeq" id="WP_011108693.1">
    <property type="nucleotide sequence ID" value="NZ_BQNN01000001.1"/>
</dbReference>
<evidence type="ECO:0000313" key="11">
    <source>
        <dbReference type="EMBL" id="KAB4482950.1"/>
    </source>
</evidence>
<protein>
    <recommendedName>
        <fullName evidence="3">beta-N-acetylhexosaminidase</fullName>
        <ecNumber evidence="3">3.2.1.52</ecNumber>
    </recommendedName>
</protein>
<evidence type="ECO:0000256" key="1">
    <source>
        <dbReference type="ARBA" id="ARBA00001231"/>
    </source>
</evidence>
<evidence type="ECO:0000256" key="5">
    <source>
        <dbReference type="ARBA" id="ARBA00023295"/>
    </source>
</evidence>
<feature type="signal peptide" evidence="7">
    <location>
        <begin position="1"/>
        <end position="20"/>
    </location>
</feature>
<evidence type="ECO:0000313" key="12">
    <source>
        <dbReference type="EMBL" id="UYU65686.1"/>
    </source>
</evidence>
<organism evidence="11 14">
    <name type="scientific">Bacteroides thetaiotaomicron</name>
    <dbReference type="NCBI Taxonomy" id="818"/>
    <lineage>
        <taxon>Bacteria</taxon>
        <taxon>Pseudomonadati</taxon>
        <taxon>Bacteroidota</taxon>
        <taxon>Bacteroidia</taxon>
        <taxon>Bacteroidales</taxon>
        <taxon>Bacteroidaceae</taxon>
        <taxon>Bacteroides</taxon>
    </lineage>
</organism>
<dbReference type="InterPro" id="IPR008979">
    <property type="entry name" value="Galactose-bd-like_sf"/>
</dbReference>
<evidence type="ECO:0000256" key="2">
    <source>
        <dbReference type="ARBA" id="ARBA00006285"/>
    </source>
</evidence>
<dbReference type="Gene3D" id="2.60.120.260">
    <property type="entry name" value="Galactose-binding domain-like"/>
    <property type="match status" value="1"/>
</dbReference>
<name>A0A139KR27_BACT4</name>
<dbReference type="SUPFAM" id="SSF49785">
    <property type="entry name" value="Galactose-binding domain-like"/>
    <property type="match status" value="1"/>
</dbReference>
<dbReference type="InterPro" id="IPR029018">
    <property type="entry name" value="Hex-like_dom2"/>
</dbReference>
<evidence type="ECO:0000313" key="14">
    <source>
        <dbReference type="Proteomes" id="UP000436858"/>
    </source>
</evidence>
<dbReference type="GO" id="GO:0030203">
    <property type="term" value="P:glycosaminoglycan metabolic process"/>
    <property type="evidence" value="ECO:0007669"/>
    <property type="project" value="TreeGrafter"/>
</dbReference>
<evidence type="ECO:0000256" key="3">
    <source>
        <dbReference type="ARBA" id="ARBA00012663"/>
    </source>
</evidence>
<dbReference type="SUPFAM" id="SSF55545">
    <property type="entry name" value="beta-N-acetylhexosaminidase-like domain"/>
    <property type="match status" value="1"/>
</dbReference>
<sequence length="774" mass="87340">MTKYILIILMLLAPIAGASADNLTPSPISIVPCPVRVVPGKGNFTFSDKTVFSVENHEQAVIARNFIDLFKKSSGIIPQLTMGSSEKSHVRFTTDSSLKSEAYLLEVTPQQILVKASDTKGFFYALQTIRLLLPPAIEGNQRAKCLDWNIPTVTIQDEPRFGYRALMLDVARFFIPKENVLRIIDCMAMLKINTLHFHLTDDNGWRLEIKKYPRLTETGAWRVNRMDVPFYFRRNPEPGEPTPIGGFYTQEDVKEMVAYAAERQIEIIPEIDMPAHSNAALAAYPELTCPIVKSYIGVIPGLGGGNSGVIYCAGKDSAFTFLQNVLDEVMALFPSRYIHLGGDEAQKGYWEKCPLCQARMKNEHLDNEEDLQGYFMKRMSDYVCSKGRKVIGWDELTNSSFLPEGVIIQGWRGLGTAALKAAEQGHPFIMTPARIMYLIRYQGPQWFEPQTYFGNNTLKDIYDYEPVQADWKPEYASLLMGVQASMWTEFCNKPEDVDYLVFPRLAALAEIAWTQPEKKDWTSFLKAMDIYNEHLTAKGIVYARSMYNIQHTVTPEDGALKVKLECIRPDAEIHYTTDGSEPIATSPLYKEKLAVKETLNLKSATFVKGRQMGKTLTLPVRWNLATAKPVSGCNPNEKLLTNGIRGSLKYSDFEWCSWTNNDSISFTIDMEKMEKVNTFTIGCITSYGMAVHKPRLIEIAVSGDNKTFDKAGERTFTPEEIFREGNYIEDISISLGGVETRYIRVTAKGIGKCPDNHVRPGQEARVHFDEVMIE</sequence>
<dbReference type="EC" id="3.2.1.52" evidence="3"/>
<dbReference type="Proteomes" id="UP001162960">
    <property type="component" value="Chromosome"/>
</dbReference>
<dbReference type="Pfam" id="PF00728">
    <property type="entry name" value="Glyco_hydro_20"/>
    <property type="match status" value="1"/>
</dbReference>
<evidence type="ECO:0000256" key="4">
    <source>
        <dbReference type="ARBA" id="ARBA00022801"/>
    </source>
</evidence>
<dbReference type="Gene3D" id="3.20.20.80">
    <property type="entry name" value="Glycosidases"/>
    <property type="match status" value="1"/>
</dbReference>
<dbReference type="EMBL" id="WCRY01000008">
    <property type="protein sequence ID" value="KAB4482950.1"/>
    <property type="molecule type" value="Genomic_DNA"/>
</dbReference>
<proteinExistence type="inferred from homology"/>
<dbReference type="PRINTS" id="PR00738">
    <property type="entry name" value="GLHYDRLASE20"/>
</dbReference>
<dbReference type="EMBL" id="CP083685">
    <property type="protein sequence ID" value="UYU91587.1"/>
    <property type="molecule type" value="Genomic_DNA"/>
</dbReference>
<evidence type="ECO:0000313" key="15">
    <source>
        <dbReference type="Proteomes" id="UP001156218"/>
    </source>
</evidence>
<dbReference type="GO" id="GO:0005975">
    <property type="term" value="P:carbohydrate metabolic process"/>
    <property type="evidence" value="ECO:0007669"/>
    <property type="project" value="InterPro"/>
</dbReference>
<dbReference type="Proteomes" id="UP000436858">
    <property type="component" value="Unassembled WGS sequence"/>
</dbReference>
<dbReference type="CDD" id="cd06563">
    <property type="entry name" value="GH20_chitobiase-like"/>
    <property type="match status" value="1"/>
</dbReference>
<gene>
    <name evidence="11" type="ORF">GAN91_10085</name>
    <name evidence="12" type="ORF">KQP68_19205</name>
    <name evidence="13" type="ORF">KQP74_02830</name>
</gene>
<feature type="domain" description="Glycoside hydrolase family 20 catalytic" evidence="8">
    <location>
        <begin position="161"/>
        <end position="515"/>
    </location>
</feature>
<dbReference type="EMBL" id="CP083680">
    <property type="protein sequence ID" value="UYU65686.1"/>
    <property type="molecule type" value="Genomic_DNA"/>
</dbReference>
<evidence type="ECO:0000259" key="10">
    <source>
        <dbReference type="Pfam" id="PF13290"/>
    </source>
</evidence>
<dbReference type="GO" id="GO:0016020">
    <property type="term" value="C:membrane"/>
    <property type="evidence" value="ECO:0007669"/>
    <property type="project" value="TreeGrafter"/>
</dbReference>
<keyword evidence="5" id="KW-0326">Glycosidase</keyword>
<evidence type="ECO:0000313" key="13">
    <source>
        <dbReference type="EMBL" id="UYU91587.1"/>
    </source>
</evidence>
<feature type="chain" id="PRO_5044368511" description="beta-N-acetylhexosaminidase" evidence="7">
    <location>
        <begin position="21"/>
        <end position="774"/>
    </location>
</feature>
<accession>A0A139KR27</accession>
<dbReference type="Gene3D" id="3.30.379.10">
    <property type="entry name" value="Chitobiase/beta-hexosaminidase domain 2-like"/>
    <property type="match status" value="1"/>
</dbReference>
<dbReference type="Proteomes" id="UP001156218">
    <property type="component" value="Chromosome"/>
</dbReference>
<reference evidence="11 14" key="1">
    <citation type="journal article" date="2019" name="Nat. Med.">
        <title>A library of human gut bacterial isolates paired with longitudinal multiomics data enables mechanistic microbiome research.</title>
        <authorList>
            <person name="Poyet M."/>
            <person name="Groussin M."/>
            <person name="Gibbons S.M."/>
            <person name="Avila-Pacheco J."/>
            <person name="Jiang X."/>
            <person name="Kearney S.M."/>
            <person name="Perrotta A.R."/>
            <person name="Berdy B."/>
            <person name="Zhao S."/>
            <person name="Lieberman T.D."/>
            <person name="Swanson P.K."/>
            <person name="Smith M."/>
            <person name="Roesemann S."/>
            <person name="Alexander J.E."/>
            <person name="Rich S.A."/>
            <person name="Livny J."/>
            <person name="Vlamakis H."/>
            <person name="Clish C."/>
            <person name="Bullock K."/>
            <person name="Deik A."/>
            <person name="Scott J."/>
            <person name="Pierce K.A."/>
            <person name="Xavier R.J."/>
            <person name="Alm E.J."/>
        </authorList>
    </citation>
    <scope>NUCLEOTIDE SEQUENCE [LARGE SCALE GENOMIC DNA]</scope>
    <source>
        <strain evidence="11 14">BIOML-A162</strain>
    </source>
</reference>
<feature type="active site" description="Proton donor" evidence="6">
    <location>
        <position position="344"/>
    </location>
</feature>
<keyword evidence="7" id="KW-0732">Signal</keyword>
<comment type="catalytic activity">
    <reaction evidence="1">
        <text>Hydrolysis of terminal non-reducing N-acetyl-D-hexosamine residues in N-acetyl-beta-D-hexosaminides.</text>
        <dbReference type="EC" id="3.2.1.52"/>
    </reaction>
</comment>
<dbReference type="GeneID" id="60924357"/>
<dbReference type="SUPFAM" id="SSF51445">
    <property type="entry name" value="(Trans)glycosidases"/>
    <property type="match status" value="1"/>
</dbReference>
<dbReference type="InterPro" id="IPR017853">
    <property type="entry name" value="GH"/>
</dbReference>
<dbReference type="InterPro" id="IPR025705">
    <property type="entry name" value="Beta_hexosaminidase_sua/sub"/>
</dbReference>
<evidence type="ECO:0000259" key="9">
    <source>
        <dbReference type="Pfam" id="PF02838"/>
    </source>
</evidence>
<dbReference type="InterPro" id="IPR015883">
    <property type="entry name" value="Glyco_hydro_20_cat"/>
</dbReference>
<dbReference type="PANTHER" id="PTHR22600:SF57">
    <property type="entry name" value="BETA-N-ACETYLHEXOSAMINIDASE"/>
    <property type="match status" value="1"/>
</dbReference>
<dbReference type="InterPro" id="IPR059177">
    <property type="entry name" value="GH29D-like_dom"/>
</dbReference>
<comment type="similarity">
    <text evidence="2">Belongs to the glycosyl hydrolase 20 family.</text>
</comment>
<reference evidence="12 15" key="2">
    <citation type="submission" date="2021-06" db="EMBL/GenBank/DDBJ databases">
        <title>Interrogation of the integrated mobile genetic elements in gut-associated Bacteroides with a consensus prediction approach.</title>
        <authorList>
            <person name="Campbell D.E."/>
            <person name="Leigh J.R."/>
            <person name="Kim T."/>
            <person name="England W."/>
            <person name="Whitaker R.J."/>
            <person name="Degnan P.H."/>
        </authorList>
    </citation>
    <scope>NUCLEOTIDE SEQUENCE [LARGE SCALE GENOMIC DNA]</scope>
    <source>
        <strain evidence="13">VPI-3443</strain>
        <strain evidence="12 15">WAL8669</strain>
    </source>
</reference>
<dbReference type="Pfam" id="PF02838">
    <property type="entry name" value="Glyco_hydro_20b"/>
    <property type="match status" value="1"/>
</dbReference>
<dbReference type="PANTHER" id="PTHR22600">
    <property type="entry name" value="BETA-HEXOSAMINIDASE"/>
    <property type="match status" value="1"/>
</dbReference>
<dbReference type="Pfam" id="PF13290">
    <property type="entry name" value="CHB_HEX_C_1"/>
    <property type="match status" value="1"/>
</dbReference>
<evidence type="ECO:0000256" key="6">
    <source>
        <dbReference type="PIRSR" id="PIRSR625705-1"/>
    </source>
</evidence>
<dbReference type="GO" id="GO:0004563">
    <property type="term" value="F:beta-N-acetylhexosaminidase activity"/>
    <property type="evidence" value="ECO:0007669"/>
    <property type="project" value="UniProtKB-EC"/>
</dbReference>
<evidence type="ECO:0000259" key="8">
    <source>
        <dbReference type="Pfam" id="PF00728"/>
    </source>
</evidence>